<dbReference type="GeneID" id="63778876"/>
<dbReference type="PROSITE" id="PS00028">
    <property type="entry name" value="ZINC_FINGER_C2H2_1"/>
    <property type="match status" value="1"/>
</dbReference>
<organism evidence="12 13">
    <name type="scientific">Pseudomassariella vexata</name>
    <dbReference type="NCBI Taxonomy" id="1141098"/>
    <lineage>
        <taxon>Eukaryota</taxon>
        <taxon>Fungi</taxon>
        <taxon>Dikarya</taxon>
        <taxon>Ascomycota</taxon>
        <taxon>Pezizomycotina</taxon>
        <taxon>Sordariomycetes</taxon>
        <taxon>Xylariomycetidae</taxon>
        <taxon>Amphisphaeriales</taxon>
        <taxon>Pseudomassariaceae</taxon>
        <taxon>Pseudomassariella</taxon>
    </lineage>
</organism>
<evidence type="ECO:0000256" key="7">
    <source>
        <dbReference type="ARBA" id="ARBA00022833"/>
    </source>
</evidence>
<keyword evidence="2" id="KW-0808">Transferase</keyword>
<protein>
    <recommendedName>
        <fullName evidence="14">RING-type E3 ubiquitin transferase</fullName>
    </recommendedName>
</protein>
<dbReference type="Pfam" id="PF00642">
    <property type="entry name" value="zf-CCCH"/>
    <property type="match status" value="2"/>
</dbReference>
<dbReference type="RefSeq" id="XP_040719229.1">
    <property type="nucleotide sequence ID" value="XM_040862664.1"/>
</dbReference>
<dbReference type="GO" id="GO:0097039">
    <property type="term" value="P:protein linear polyubiquitination"/>
    <property type="evidence" value="ECO:0007669"/>
    <property type="project" value="TreeGrafter"/>
</dbReference>
<dbReference type="InterPro" id="IPR000571">
    <property type="entry name" value="Znf_CCCH"/>
</dbReference>
<evidence type="ECO:0000256" key="2">
    <source>
        <dbReference type="ARBA" id="ARBA00022679"/>
    </source>
</evidence>
<dbReference type="PANTHER" id="PTHR22770">
    <property type="entry name" value="UBIQUITIN CONJUGATING ENZYME 7 INTERACTING PROTEIN-RELATED"/>
    <property type="match status" value="1"/>
</dbReference>
<dbReference type="AlphaFoldDB" id="A0A1Y2EBK2"/>
<dbReference type="CDD" id="cd22585">
    <property type="entry name" value="Rcat_RBR_DEAH12-like"/>
    <property type="match status" value="1"/>
</dbReference>
<proteinExistence type="predicted"/>
<dbReference type="InParanoid" id="A0A1Y2EBK2"/>
<feature type="domain" description="RING-type" evidence="11">
    <location>
        <begin position="616"/>
        <end position="821"/>
    </location>
</feature>
<dbReference type="GO" id="GO:0043161">
    <property type="term" value="P:proteasome-mediated ubiquitin-dependent protein catabolic process"/>
    <property type="evidence" value="ECO:0007669"/>
    <property type="project" value="TreeGrafter"/>
</dbReference>
<dbReference type="InterPro" id="IPR051628">
    <property type="entry name" value="LUBAC_E3_Ligases"/>
</dbReference>
<dbReference type="EMBL" id="MCFJ01000003">
    <property type="protein sequence ID" value="ORY68942.1"/>
    <property type="molecule type" value="Genomic_DNA"/>
</dbReference>
<dbReference type="GO" id="GO:0000151">
    <property type="term" value="C:ubiquitin ligase complex"/>
    <property type="evidence" value="ECO:0007669"/>
    <property type="project" value="TreeGrafter"/>
</dbReference>
<keyword evidence="3 8" id="KW-0479">Metal-binding</keyword>
<feature type="zinc finger region" description="C3H1-type" evidence="8">
    <location>
        <begin position="63"/>
        <end position="90"/>
    </location>
</feature>
<dbReference type="Gene3D" id="4.10.1000.10">
    <property type="entry name" value="Zinc finger, CCCH-type"/>
    <property type="match status" value="2"/>
</dbReference>
<dbReference type="Gene3D" id="1.20.120.1750">
    <property type="match status" value="1"/>
</dbReference>
<dbReference type="Pfam" id="PF01485">
    <property type="entry name" value="IBR"/>
    <property type="match status" value="1"/>
</dbReference>
<dbReference type="STRING" id="1141098.A0A1Y2EBK2"/>
<dbReference type="GO" id="GO:0008270">
    <property type="term" value="F:zinc ion binding"/>
    <property type="evidence" value="ECO:0007669"/>
    <property type="project" value="UniProtKB-KW"/>
</dbReference>
<dbReference type="GO" id="GO:0043130">
    <property type="term" value="F:ubiquitin binding"/>
    <property type="evidence" value="ECO:0007669"/>
    <property type="project" value="TreeGrafter"/>
</dbReference>
<comment type="caution">
    <text evidence="12">The sequence shown here is derived from an EMBL/GenBank/DDBJ whole genome shotgun (WGS) entry which is preliminary data.</text>
</comment>
<dbReference type="InterPro" id="IPR002867">
    <property type="entry name" value="IBR_dom"/>
</dbReference>
<reference evidence="12 13" key="1">
    <citation type="submission" date="2016-07" db="EMBL/GenBank/DDBJ databases">
        <title>Pervasive Adenine N6-methylation of Active Genes in Fungi.</title>
        <authorList>
            <consortium name="DOE Joint Genome Institute"/>
            <person name="Mondo S.J."/>
            <person name="Dannebaum R.O."/>
            <person name="Kuo R.C."/>
            <person name="Labutti K."/>
            <person name="Haridas S."/>
            <person name="Kuo A."/>
            <person name="Salamov A."/>
            <person name="Ahrendt S.R."/>
            <person name="Lipzen A."/>
            <person name="Sullivan W."/>
            <person name="Andreopoulos W.B."/>
            <person name="Clum A."/>
            <person name="Lindquist E."/>
            <person name="Daum C."/>
            <person name="Ramamoorthy G.K."/>
            <person name="Gryganskyi A."/>
            <person name="Culley D."/>
            <person name="Magnuson J.K."/>
            <person name="James T.Y."/>
            <person name="O'Malley M.A."/>
            <person name="Stajich J.E."/>
            <person name="Spatafora J.W."/>
            <person name="Visel A."/>
            <person name="Grigoriev I.V."/>
        </authorList>
    </citation>
    <scope>NUCLEOTIDE SEQUENCE [LARGE SCALE GENOMIC DNA]</scope>
    <source>
        <strain evidence="12 13">CBS 129021</strain>
    </source>
</reference>
<evidence type="ECO:0000259" key="11">
    <source>
        <dbReference type="PROSITE" id="PS51873"/>
    </source>
</evidence>
<evidence type="ECO:0000313" key="13">
    <source>
        <dbReference type="Proteomes" id="UP000193689"/>
    </source>
</evidence>
<dbReference type="InterPro" id="IPR036855">
    <property type="entry name" value="Znf_CCCH_sf"/>
</dbReference>
<dbReference type="InterPro" id="IPR001841">
    <property type="entry name" value="Znf_RING"/>
</dbReference>
<accession>A0A1Y2EBK2</accession>
<dbReference type="GO" id="GO:0004842">
    <property type="term" value="F:ubiquitin-protein transferase activity"/>
    <property type="evidence" value="ECO:0007669"/>
    <property type="project" value="TreeGrafter"/>
</dbReference>
<dbReference type="InterPro" id="IPR013087">
    <property type="entry name" value="Znf_C2H2_type"/>
</dbReference>
<evidence type="ECO:0000256" key="3">
    <source>
        <dbReference type="ARBA" id="ARBA00022723"/>
    </source>
</evidence>
<evidence type="ECO:0000256" key="5">
    <source>
        <dbReference type="ARBA" id="ARBA00022771"/>
    </source>
</evidence>
<dbReference type="SUPFAM" id="SSF90229">
    <property type="entry name" value="CCCH zinc finger"/>
    <property type="match status" value="2"/>
</dbReference>
<evidence type="ECO:0000259" key="9">
    <source>
        <dbReference type="PROSITE" id="PS50089"/>
    </source>
</evidence>
<evidence type="ECO:0008006" key="14">
    <source>
        <dbReference type="Google" id="ProtNLM"/>
    </source>
</evidence>
<evidence type="ECO:0000313" key="12">
    <source>
        <dbReference type="EMBL" id="ORY68942.1"/>
    </source>
</evidence>
<dbReference type="PROSITE" id="PS50103">
    <property type="entry name" value="ZF_C3H1"/>
    <property type="match status" value="2"/>
</dbReference>
<dbReference type="PROSITE" id="PS50089">
    <property type="entry name" value="ZF_RING_2"/>
    <property type="match status" value="1"/>
</dbReference>
<name>A0A1Y2EBK2_9PEZI</name>
<gene>
    <name evidence="12" type="ORF">BCR38DRAFT_464210</name>
</gene>
<evidence type="ECO:0000256" key="6">
    <source>
        <dbReference type="ARBA" id="ARBA00022786"/>
    </source>
</evidence>
<dbReference type="PROSITE" id="PS51873">
    <property type="entry name" value="TRIAD"/>
    <property type="match status" value="1"/>
</dbReference>
<dbReference type="SUPFAM" id="SSF57850">
    <property type="entry name" value="RING/U-box"/>
    <property type="match status" value="3"/>
</dbReference>
<dbReference type="SMART" id="SM00184">
    <property type="entry name" value="RING"/>
    <property type="match status" value="2"/>
</dbReference>
<evidence type="ECO:0000259" key="10">
    <source>
        <dbReference type="PROSITE" id="PS50103"/>
    </source>
</evidence>
<keyword evidence="4" id="KW-0677">Repeat</keyword>
<dbReference type="CDD" id="cd20335">
    <property type="entry name" value="BRcat_RBR"/>
    <property type="match status" value="1"/>
</dbReference>
<dbReference type="SMART" id="SM00356">
    <property type="entry name" value="ZnF_C3H1"/>
    <property type="match status" value="2"/>
</dbReference>
<feature type="zinc finger region" description="C3H1-type" evidence="8">
    <location>
        <begin position="17"/>
        <end position="44"/>
    </location>
</feature>
<evidence type="ECO:0000256" key="4">
    <source>
        <dbReference type="ARBA" id="ARBA00022737"/>
    </source>
</evidence>
<feature type="domain" description="C3H1-type" evidence="10">
    <location>
        <begin position="63"/>
        <end position="90"/>
    </location>
</feature>
<sequence>MDGLPLRLHLGENARATRPTPACRFFSRGTCRDGNNCRFSHVASSETATRGPESNTATSQTDTRSRVICQFYLRGFCRNGSTCPYAHNKDDGVNLQMPQKEEEDKPDDWVREVFGTIAHFGGGARVLKISLPSDFSAVHLGMLPPEASITSIIALLSDNGFTVPRQCIRLIPQGNSMHRSADVRMEDDSFAKRLCSKLGGKMDTSGRVPNVTAVPITASMPQGSSSRRVDSKKVHCSWHRPSRVVWLNFGNESIAKKIHEKFATGIYRILGREVQSNAPRGSDTSGQAWLRNPLAWTIVLNDVPAMASASDVIQSIPPSIRPRHVELGKPTYDVNIAAANTLVKSMLADIGPLEWWEDATGLGGKRAKSKARFTDEADARKAAASLNMATLPFGKNVKLTIQLVNSAKWKVLDMIYNAVRGQLETEMVTWKVQYLIFIAYEPIHGHRVLKLEGEDNTKVAQAKNTIENILGGEVATHEGKPIWSPSFGSNGQVWREVKAVMQKLGVVISRNRRKSCLHIYGPSELCIEAQKLLANLAIHDTSTGHAIELDQQKFVWACRGGFKLMSAALGQGIVTLDIISTPKRLLVTGSSEDYKSALKMVNDQITLDQSELAEKNEKDCTICWTETDNPVVTRCNHTYCSECFETFCFSGATGNKDLCIRCEGDSSQCKSVLGLDELQEYLSSSTFEDLLEASFKTYIRLRPLDFCYCPTPDCAQVYRATSNTALFTCPDCLAAICTKCRASHPDMTCADHKYHISGGHEALEKVKKKLGIKDCPKCKTPMEKTEGCNHMTCGGCGIHICWVCMRTFQEATLCYKHMNREHGGIGLQIPDLL</sequence>
<dbReference type="Pfam" id="PF22191">
    <property type="entry name" value="IBR_1"/>
    <property type="match status" value="1"/>
</dbReference>
<keyword evidence="7 8" id="KW-0862">Zinc</keyword>
<feature type="domain" description="RING-type" evidence="9">
    <location>
        <begin position="620"/>
        <end position="663"/>
    </location>
</feature>
<keyword evidence="13" id="KW-1185">Reference proteome</keyword>
<dbReference type="Proteomes" id="UP000193689">
    <property type="component" value="Unassembled WGS sequence"/>
</dbReference>
<keyword evidence="6" id="KW-0833">Ubl conjugation pathway</keyword>
<keyword evidence="5 8" id="KW-0863">Zinc-finger</keyword>
<dbReference type="InterPro" id="IPR044066">
    <property type="entry name" value="TRIAD_supradom"/>
</dbReference>
<evidence type="ECO:0000256" key="8">
    <source>
        <dbReference type="PROSITE-ProRule" id="PRU00723"/>
    </source>
</evidence>
<comment type="pathway">
    <text evidence="1">Protein modification; protein ubiquitination.</text>
</comment>
<dbReference type="OrthoDB" id="1431934at2759"/>
<dbReference type="SMART" id="SM00647">
    <property type="entry name" value="IBR"/>
    <property type="match status" value="2"/>
</dbReference>
<dbReference type="PANTHER" id="PTHR22770:SF13">
    <property type="entry name" value="RING-TYPE DOMAIN-CONTAINING PROTEIN"/>
    <property type="match status" value="1"/>
</dbReference>
<feature type="domain" description="C3H1-type" evidence="10">
    <location>
        <begin position="17"/>
        <end position="44"/>
    </location>
</feature>
<dbReference type="Gene3D" id="3.30.40.10">
    <property type="entry name" value="Zinc/RING finger domain, C3HC4 (zinc finger)"/>
    <property type="match status" value="1"/>
</dbReference>
<dbReference type="InterPro" id="IPR013083">
    <property type="entry name" value="Znf_RING/FYVE/PHD"/>
</dbReference>
<evidence type="ECO:0000256" key="1">
    <source>
        <dbReference type="ARBA" id="ARBA00004906"/>
    </source>
</evidence>